<proteinExistence type="inferred from homology"/>
<dbReference type="PANTHER" id="PTHR37298">
    <property type="entry name" value="UPF0111 PROTEIN YKAA"/>
    <property type="match status" value="1"/>
</dbReference>
<dbReference type="InterPro" id="IPR038078">
    <property type="entry name" value="PhoU-like_sf"/>
</dbReference>
<dbReference type="SUPFAM" id="SSF109755">
    <property type="entry name" value="PhoU-like"/>
    <property type="match status" value="1"/>
</dbReference>
<dbReference type="EMBL" id="FQUR01000006">
    <property type="protein sequence ID" value="SHE34872.1"/>
    <property type="molecule type" value="Genomic_DNA"/>
</dbReference>
<gene>
    <name evidence="2" type="ORF">SAMN02745195_00240</name>
</gene>
<name>A0A1M4SRV5_9THEO</name>
<evidence type="ECO:0000256" key="1">
    <source>
        <dbReference type="ARBA" id="ARBA00008591"/>
    </source>
</evidence>
<evidence type="ECO:0000313" key="2">
    <source>
        <dbReference type="EMBL" id="SHE34872.1"/>
    </source>
</evidence>
<reference evidence="3" key="1">
    <citation type="submission" date="2016-11" db="EMBL/GenBank/DDBJ databases">
        <authorList>
            <person name="Varghese N."/>
            <person name="Submissions S."/>
        </authorList>
    </citation>
    <scope>NUCLEOTIDE SEQUENCE [LARGE SCALE GENOMIC DNA]</scope>
    <source>
        <strain evidence="3">DSM 18761</strain>
    </source>
</reference>
<dbReference type="AlphaFoldDB" id="A0A1M4SRV5"/>
<keyword evidence="3" id="KW-1185">Reference proteome</keyword>
<dbReference type="Pfam" id="PF01865">
    <property type="entry name" value="PhoU_div"/>
    <property type="match status" value="1"/>
</dbReference>
<evidence type="ECO:0000313" key="3">
    <source>
        <dbReference type="Proteomes" id="UP000184127"/>
    </source>
</evidence>
<protein>
    <recommendedName>
        <fullName evidence="4">Phosphate transport regulator</fullName>
    </recommendedName>
</protein>
<dbReference type="InterPro" id="IPR018445">
    <property type="entry name" value="Put_Phosphate_transp_reg"/>
</dbReference>
<organism evidence="2 3">
    <name type="scientific">Thermoanaerobacter uzonensis DSM 18761</name>
    <dbReference type="NCBI Taxonomy" id="1123369"/>
    <lineage>
        <taxon>Bacteria</taxon>
        <taxon>Bacillati</taxon>
        <taxon>Bacillota</taxon>
        <taxon>Clostridia</taxon>
        <taxon>Thermoanaerobacterales</taxon>
        <taxon>Thermoanaerobacteraceae</taxon>
        <taxon>Thermoanaerobacter</taxon>
    </lineage>
</organism>
<comment type="similarity">
    <text evidence="1">Belongs to the UPF0111 family.</text>
</comment>
<dbReference type="PANTHER" id="PTHR37298:SF1">
    <property type="entry name" value="UPF0111 PROTEIN YKAA"/>
    <property type="match status" value="1"/>
</dbReference>
<accession>A0A1M4SRV5</accession>
<dbReference type="Proteomes" id="UP000184127">
    <property type="component" value="Unassembled WGS sequence"/>
</dbReference>
<evidence type="ECO:0008006" key="4">
    <source>
        <dbReference type="Google" id="ProtNLM"/>
    </source>
</evidence>
<sequence length="210" mass="24745">MSEVKRVNVFKWLFSKEIDFYKLLEEQSKLTLEGVCALEKYMTTGNIEDGHEVNKIEKEADRKRQELIDELDKTFITPFDREDIFQLSKAIDDILDYADTTVKEMEIYNLQPTSELQEIVTVIKFSTDLIHKSVCNLNKNKKEGMKQALKAKKYENEVENLYRKNLAKLFEEEDVKYILKMREIFRHLSNCADKIDLAGDILGHIYVKMM</sequence>
<dbReference type="Gene3D" id="1.20.58.220">
    <property type="entry name" value="Phosphate transport system protein phou homolog 2, domain 2"/>
    <property type="match status" value="1"/>
</dbReference>
<dbReference type="InterPro" id="IPR052912">
    <property type="entry name" value="UPF0111_domain"/>
</dbReference>